<name>A0A6C0F0B2_9ZZZZ</name>
<evidence type="ECO:0000313" key="1">
    <source>
        <dbReference type="EMBL" id="QHT34788.1"/>
    </source>
</evidence>
<dbReference type="InterPro" id="IPR011009">
    <property type="entry name" value="Kinase-like_dom_sf"/>
</dbReference>
<dbReference type="AlphaFoldDB" id="A0A6C0F0B2"/>
<accession>A0A6C0F0B2</accession>
<dbReference type="Gene3D" id="1.10.510.10">
    <property type="entry name" value="Transferase(Phosphotransferase) domain 1"/>
    <property type="match status" value="1"/>
</dbReference>
<organism evidence="1">
    <name type="scientific">viral metagenome</name>
    <dbReference type="NCBI Taxonomy" id="1070528"/>
    <lineage>
        <taxon>unclassified sequences</taxon>
        <taxon>metagenomes</taxon>
        <taxon>organismal metagenomes</taxon>
    </lineage>
</organism>
<proteinExistence type="predicted"/>
<dbReference type="SUPFAM" id="SSF56112">
    <property type="entry name" value="Protein kinase-like (PK-like)"/>
    <property type="match status" value="1"/>
</dbReference>
<sequence length="135" mass="16046">MRPFVKVVDPSTIENEVELQKVAIMYGYSPQIISVSSDEIYMEDLEAPCLADIYGEEASDIPEWIWESIRTMLGSLYRYEDIEYTDITPYNFIEKDEKIYLIDFGHARYKSKNREMNWFLKEFLDGENAWNPDFK</sequence>
<dbReference type="EMBL" id="MN739010">
    <property type="protein sequence ID" value="QHT34788.1"/>
    <property type="molecule type" value="Genomic_DNA"/>
</dbReference>
<evidence type="ECO:0008006" key="2">
    <source>
        <dbReference type="Google" id="ProtNLM"/>
    </source>
</evidence>
<reference evidence="1" key="1">
    <citation type="journal article" date="2020" name="Nature">
        <title>Giant virus diversity and host interactions through global metagenomics.</title>
        <authorList>
            <person name="Schulz F."/>
            <person name="Roux S."/>
            <person name="Paez-Espino D."/>
            <person name="Jungbluth S."/>
            <person name="Walsh D.A."/>
            <person name="Denef V.J."/>
            <person name="McMahon K.D."/>
            <person name="Konstantinidis K.T."/>
            <person name="Eloe-Fadrosh E.A."/>
            <person name="Kyrpides N.C."/>
            <person name="Woyke T."/>
        </authorList>
    </citation>
    <scope>NUCLEOTIDE SEQUENCE</scope>
    <source>
        <strain evidence="1">GVMAG-M-3300009164-40</strain>
    </source>
</reference>
<protein>
    <recommendedName>
        <fullName evidence="2">Protein kinase domain-containing protein</fullName>
    </recommendedName>
</protein>